<sequence length="350" mass="40811">MSFALLESTDDILAAKGNHTIAVVKGKEDYVVLKNCFKDVLSDTNDMVREKKIDLGEDIVNLEFFLGGDYKFILLMMGLSGATSNHACAWCKIHKDERWNMAYDLNHYNSPPLKHTIKEMKELAGKKNNFCCVNPPLIDIDLDHVILDELHLLLRIMDVLINNLVTEAVHWDQQDNWTKRKKDQTTKHLDKLKNTIRSCGVTFEIWEKSNADGKRSGQYDFTSLLGPDKKKLLKELPEKLTGNTYIGYRRCNVTPYMHAMVYHLPKFLETYKTVKLFSGQGVEKNNDVARSIVLRKSNNWDAAADVLKLESRQWDLREKERIKRSYTKKNSQYWEHELEEERKKRRKTLI</sequence>
<name>A0A6S7JAH9_PARCT</name>
<reference evidence="1" key="1">
    <citation type="submission" date="2020-04" db="EMBL/GenBank/DDBJ databases">
        <authorList>
            <person name="Alioto T."/>
            <person name="Alioto T."/>
            <person name="Gomez Garrido J."/>
        </authorList>
    </citation>
    <scope>NUCLEOTIDE SEQUENCE</scope>
    <source>
        <strain evidence="1">A484AB</strain>
    </source>
</reference>
<organism evidence="1 2">
    <name type="scientific">Paramuricea clavata</name>
    <name type="common">Red gorgonian</name>
    <name type="synonym">Violescent sea-whip</name>
    <dbReference type="NCBI Taxonomy" id="317549"/>
    <lineage>
        <taxon>Eukaryota</taxon>
        <taxon>Metazoa</taxon>
        <taxon>Cnidaria</taxon>
        <taxon>Anthozoa</taxon>
        <taxon>Octocorallia</taxon>
        <taxon>Malacalcyonacea</taxon>
        <taxon>Plexauridae</taxon>
        <taxon>Paramuricea</taxon>
    </lineage>
</organism>
<keyword evidence="2" id="KW-1185">Reference proteome</keyword>
<dbReference type="Proteomes" id="UP001152795">
    <property type="component" value="Unassembled WGS sequence"/>
</dbReference>
<dbReference type="OrthoDB" id="5982080at2759"/>
<evidence type="ECO:0000313" key="1">
    <source>
        <dbReference type="EMBL" id="CAB4029215.1"/>
    </source>
</evidence>
<comment type="caution">
    <text evidence="1">The sequence shown here is derived from an EMBL/GenBank/DDBJ whole genome shotgun (WGS) entry which is preliminary data.</text>
</comment>
<accession>A0A6S7JAH9</accession>
<evidence type="ECO:0000313" key="2">
    <source>
        <dbReference type="Proteomes" id="UP001152795"/>
    </source>
</evidence>
<proteinExistence type="predicted"/>
<dbReference type="PANTHER" id="PTHR31424:SF3">
    <property type="entry name" value="RING-TYPE DOMAIN-CONTAINING PROTEIN"/>
    <property type="match status" value="1"/>
</dbReference>
<gene>
    <name evidence="1" type="ORF">PACLA_8A067651</name>
</gene>
<protein>
    <submittedName>
        <fullName evidence="1">Uncharacterized protein</fullName>
    </submittedName>
</protein>
<dbReference type="EMBL" id="CACRXK020016017">
    <property type="protein sequence ID" value="CAB4029215.1"/>
    <property type="molecule type" value="Genomic_DNA"/>
</dbReference>
<dbReference type="AlphaFoldDB" id="A0A6S7JAH9"/>
<dbReference type="PANTHER" id="PTHR31424">
    <property type="entry name" value="PROTEIN CBG23806"/>
    <property type="match status" value="1"/>
</dbReference>